<dbReference type="STRING" id="1392877.SAMN05216221_1261"/>
<protein>
    <submittedName>
        <fullName evidence="5">Transcriptional regulator, MerR family</fullName>
    </submittedName>
</protein>
<dbReference type="InterPro" id="IPR009061">
    <property type="entry name" value="DNA-bd_dom_put_sf"/>
</dbReference>
<dbReference type="InterPro" id="IPR003759">
    <property type="entry name" value="Cbl-bd_cap"/>
</dbReference>
<dbReference type="PROSITE" id="PS50937">
    <property type="entry name" value="HTH_MERR_2"/>
    <property type="match status" value="1"/>
</dbReference>
<dbReference type="Gene3D" id="1.10.1240.10">
    <property type="entry name" value="Methionine synthase domain"/>
    <property type="match status" value="1"/>
</dbReference>
<evidence type="ECO:0000256" key="2">
    <source>
        <dbReference type="ARBA" id="ARBA00023125"/>
    </source>
</evidence>
<dbReference type="PANTHER" id="PTHR30204:SF67">
    <property type="entry name" value="HTH-TYPE TRANSCRIPTIONAL REGULATOR MLRA-RELATED"/>
    <property type="match status" value="1"/>
</dbReference>
<keyword evidence="2" id="KW-0238">DNA-binding</keyword>
<dbReference type="AlphaFoldDB" id="A0A1H1Q755"/>
<keyword evidence="3" id="KW-0804">Transcription</keyword>
<dbReference type="Gene3D" id="1.10.1660.10">
    <property type="match status" value="1"/>
</dbReference>
<evidence type="ECO:0000313" key="6">
    <source>
        <dbReference type="Proteomes" id="UP000243359"/>
    </source>
</evidence>
<dbReference type="GO" id="GO:0003700">
    <property type="term" value="F:DNA-binding transcription factor activity"/>
    <property type="evidence" value="ECO:0007669"/>
    <property type="project" value="InterPro"/>
</dbReference>
<organism evidence="5 6">
    <name type="scientific">Pseudomonas oryzae</name>
    <dbReference type="NCBI Taxonomy" id="1392877"/>
    <lineage>
        <taxon>Bacteria</taxon>
        <taxon>Pseudomonadati</taxon>
        <taxon>Pseudomonadota</taxon>
        <taxon>Gammaproteobacteria</taxon>
        <taxon>Pseudomonadales</taxon>
        <taxon>Pseudomonadaceae</taxon>
        <taxon>Pseudomonas</taxon>
    </lineage>
</organism>
<dbReference type="Pfam" id="PF13411">
    <property type="entry name" value="MerR_1"/>
    <property type="match status" value="1"/>
</dbReference>
<dbReference type="SUPFAM" id="SSF46955">
    <property type="entry name" value="Putative DNA-binding domain"/>
    <property type="match status" value="1"/>
</dbReference>
<accession>A0A1H1Q755</accession>
<sequence length="318" mass="35278">MHDDSEARDNPTDEELAGLLPIREVARRTGVNPVTLRAWERRYGLIVPQRTAKGHRLYSQAQVAQVRQILDWLERGVSVSQVRGLLSDARVPSGADDHGWGARRQQLLDAIVSLSERTLDDAFNQAVALYPPATVCRHLLLPLLDDLQRRWAIRANAELERTFFLSWLRSKLGARLYHSNRMLGSAPLLLVNCSSAPLEPALWLCAWLAGSAECPVSVLDWPLPAPQLALAVQRMQPRAVLLYASEPLQRDELARLLQGVACPCLLCGPAVQRQHDELAAIADLHLTPDPLDAQQCLHRLGLLGLQGEVRHAPIDLAP</sequence>
<name>A0A1H1Q755_9PSED</name>
<proteinExistence type="predicted"/>
<dbReference type="GO" id="GO:0003677">
    <property type="term" value="F:DNA binding"/>
    <property type="evidence" value="ECO:0007669"/>
    <property type="project" value="UniProtKB-KW"/>
</dbReference>
<evidence type="ECO:0000256" key="1">
    <source>
        <dbReference type="ARBA" id="ARBA00023015"/>
    </source>
</evidence>
<evidence type="ECO:0000259" key="4">
    <source>
        <dbReference type="PROSITE" id="PS50937"/>
    </source>
</evidence>
<dbReference type="InterPro" id="IPR000551">
    <property type="entry name" value="MerR-type_HTH_dom"/>
</dbReference>
<dbReference type="RefSeq" id="WP_090348147.1">
    <property type="nucleotide sequence ID" value="NZ_LT629751.1"/>
</dbReference>
<dbReference type="EMBL" id="LT629751">
    <property type="protein sequence ID" value="SDS19107.1"/>
    <property type="molecule type" value="Genomic_DNA"/>
</dbReference>
<dbReference type="Proteomes" id="UP000243359">
    <property type="component" value="Chromosome I"/>
</dbReference>
<dbReference type="PANTHER" id="PTHR30204">
    <property type="entry name" value="REDOX-CYCLING DRUG-SENSING TRANSCRIPTIONAL ACTIVATOR SOXR"/>
    <property type="match status" value="1"/>
</dbReference>
<dbReference type="SMART" id="SM00422">
    <property type="entry name" value="HTH_MERR"/>
    <property type="match status" value="1"/>
</dbReference>
<feature type="domain" description="HTH merR-type" evidence="4">
    <location>
        <begin position="19"/>
        <end position="88"/>
    </location>
</feature>
<dbReference type="InterPro" id="IPR047057">
    <property type="entry name" value="MerR_fam"/>
</dbReference>
<keyword evidence="1" id="KW-0805">Transcription regulation</keyword>
<reference evidence="6" key="1">
    <citation type="submission" date="2016-10" db="EMBL/GenBank/DDBJ databases">
        <authorList>
            <person name="Varghese N."/>
            <person name="Submissions S."/>
        </authorList>
    </citation>
    <scope>NUCLEOTIDE SEQUENCE [LARGE SCALE GENOMIC DNA]</scope>
    <source>
        <strain evidence="6">KCTC 32247</strain>
    </source>
</reference>
<keyword evidence="6" id="KW-1185">Reference proteome</keyword>
<evidence type="ECO:0000256" key="3">
    <source>
        <dbReference type="ARBA" id="ARBA00023163"/>
    </source>
</evidence>
<evidence type="ECO:0000313" key="5">
    <source>
        <dbReference type="EMBL" id="SDS19107.1"/>
    </source>
</evidence>
<dbReference type="CDD" id="cd01104">
    <property type="entry name" value="HTH_MlrA-CarA"/>
    <property type="match status" value="1"/>
</dbReference>
<dbReference type="Pfam" id="PF02607">
    <property type="entry name" value="B12-binding_2"/>
    <property type="match status" value="1"/>
</dbReference>
<dbReference type="OrthoDB" id="9800334at2"/>
<dbReference type="InterPro" id="IPR036594">
    <property type="entry name" value="Meth_synthase_dom"/>
</dbReference>
<gene>
    <name evidence="5" type="ORF">SAMN05216221_1261</name>
</gene>